<evidence type="ECO:0000256" key="1">
    <source>
        <dbReference type="SAM" id="MobiDB-lite"/>
    </source>
</evidence>
<proteinExistence type="predicted"/>
<accession>A0ABR9JMF4</accession>
<dbReference type="EMBL" id="JADBDZ010000001">
    <property type="protein sequence ID" value="MBE1531741.1"/>
    <property type="molecule type" value="Genomic_DNA"/>
</dbReference>
<gene>
    <name evidence="2" type="ORF">H4W34_001574</name>
</gene>
<evidence type="ECO:0000313" key="3">
    <source>
        <dbReference type="Proteomes" id="UP000627838"/>
    </source>
</evidence>
<reference evidence="2 3" key="1">
    <citation type="submission" date="2020-10" db="EMBL/GenBank/DDBJ databases">
        <title>Sequencing the genomes of 1000 actinobacteria strains.</title>
        <authorList>
            <person name="Klenk H.-P."/>
        </authorList>
    </citation>
    <scope>NUCLEOTIDE SEQUENCE [LARGE SCALE GENOMIC DNA]</scope>
    <source>
        <strain evidence="2 3">DSM 46744</strain>
    </source>
</reference>
<organism evidence="2 3">
    <name type="scientific">Actinomadura algeriensis</name>
    <dbReference type="NCBI Taxonomy" id="1679523"/>
    <lineage>
        <taxon>Bacteria</taxon>
        <taxon>Bacillati</taxon>
        <taxon>Actinomycetota</taxon>
        <taxon>Actinomycetes</taxon>
        <taxon>Streptosporangiales</taxon>
        <taxon>Thermomonosporaceae</taxon>
        <taxon>Actinomadura</taxon>
    </lineage>
</organism>
<feature type="region of interest" description="Disordered" evidence="1">
    <location>
        <begin position="1"/>
        <end position="46"/>
    </location>
</feature>
<protein>
    <submittedName>
        <fullName evidence="2">Uncharacterized protein</fullName>
    </submittedName>
</protein>
<comment type="caution">
    <text evidence="2">The sequence shown here is derived from an EMBL/GenBank/DDBJ whole genome shotgun (WGS) entry which is preliminary data.</text>
</comment>
<evidence type="ECO:0000313" key="2">
    <source>
        <dbReference type="EMBL" id="MBE1531741.1"/>
    </source>
</evidence>
<name>A0ABR9JMF4_9ACTN</name>
<sequence length="132" mass="14683">MNGPHDVQLVGNGQFGKVPTLPDRERNRNSTESIDQHPPSLRERGIRTRTVATGVQINQPLNLNTDYLHQLTPTLDSAKRDSETIRAIERVTKPSQTQLGASAPLAQKRVNTEKVFKQRSTRMCDATSAPID</sequence>
<keyword evidence="3" id="KW-1185">Reference proteome</keyword>
<dbReference type="Proteomes" id="UP000627838">
    <property type="component" value="Unassembled WGS sequence"/>
</dbReference>